<gene>
    <name evidence="1" type="ORF">UFOPK2837_01015</name>
    <name evidence="2" type="ORF">UFOPK4319_00970</name>
</gene>
<proteinExistence type="predicted"/>
<accession>A0A6J6UFS7</accession>
<sequence length="85" mass="9850">MELADIRTHWNQILDSLLAQDRIAWLGFFDARLASFDGKILTLDFSDSRKLGAAHEYSETRLKQHRLLTAVIKECLHIEVEIIEI</sequence>
<dbReference type="EMBL" id="CAFBQN010000086">
    <property type="protein sequence ID" value="CAB5060830.1"/>
    <property type="molecule type" value="Genomic_DNA"/>
</dbReference>
<evidence type="ECO:0000313" key="2">
    <source>
        <dbReference type="EMBL" id="CAB5060830.1"/>
    </source>
</evidence>
<evidence type="ECO:0000313" key="1">
    <source>
        <dbReference type="EMBL" id="CAB4758632.1"/>
    </source>
</evidence>
<organism evidence="1">
    <name type="scientific">freshwater metagenome</name>
    <dbReference type="NCBI Taxonomy" id="449393"/>
    <lineage>
        <taxon>unclassified sequences</taxon>
        <taxon>metagenomes</taxon>
        <taxon>ecological metagenomes</taxon>
    </lineage>
</organism>
<protein>
    <submittedName>
        <fullName evidence="1">Unannotated protein</fullName>
    </submittedName>
</protein>
<dbReference type="AlphaFoldDB" id="A0A6J6UFS7"/>
<reference evidence="1" key="1">
    <citation type="submission" date="2020-05" db="EMBL/GenBank/DDBJ databases">
        <authorList>
            <person name="Chiriac C."/>
            <person name="Salcher M."/>
            <person name="Ghai R."/>
            <person name="Kavagutti S V."/>
        </authorList>
    </citation>
    <scope>NUCLEOTIDE SEQUENCE</scope>
</reference>
<name>A0A6J6UFS7_9ZZZZ</name>
<dbReference type="EMBL" id="CAEZZF010000108">
    <property type="protein sequence ID" value="CAB4758632.1"/>
    <property type="molecule type" value="Genomic_DNA"/>
</dbReference>